<keyword evidence="10" id="KW-0175">Coiled coil</keyword>
<dbReference type="VEuPathDB" id="FungiDB:SeMB42_g01972"/>
<dbReference type="EMBL" id="QEAM01000007">
    <property type="protein sequence ID" value="TPX51157.1"/>
    <property type="molecule type" value="Genomic_DNA"/>
</dbReference>
<evidence type="ECO:0000313" key="13">
    <source>
        <dbReference type="Proteomes" id="UP000320475"/>
    </source>
</evidence>
<feature type="region of interest" description="Disordered" evidence="11">
    <location>
        <begin position="691"/>
        <end position="753"/>
    </location>
</feature>
<feature type="compositionally biased region" description="Polar residues" evidence="11">
    <location>
        <begin position="704"/>
        <end position="726"/>
    </location>
</feature>
<dbReference type="PANTHER" id="PTHR11629">
    <property type="entry name" value="VACUOLAR PROTON ATPASES"/>
    <property type="match status" value="1"/>
</dbReference>
<dbReference type="InterPro" id="IPR002490">
    <property type="entry name" value="V-ATPase_116kDa_su"/>
</dbReference>
<feature type="transmembrane region" description="Helical" evidence="9">
    <location>
        <begin position="648"/>
        <end position="666"/>
    </location>
</feature>
<dbReference type="PIRSF" id="PIRSF001293">
    <property type="entry name" value="ATP6V0A1"/>
    <property type="match status" value="1"/>
</dbReference>
<dbReference type="PANTHER" id="PTHR11629:SF63">
    <property type="entry name" value="V-TYPE PROTON ATPASE SUBUNIT A"/>
    <property type="match status" value="1"/>
</dbReference>
<feature type="transmembrane region" description="Helical" evidence="9">
    <location>
        <begin position="817"/>
        <end position="842"/>
    </location>
</feature>
<evidence type="ECO:0000256" key="10">
    <source>
        <dbReference type="SAM" id="Coils"/>
    </source>
</evidence>
<dbReference type="GO" id="GO:0046961">
    <property type="term" value="F:proton-transporting ATPase activity, rotational mechanism"/>
    <property type="evidence" value="ECO:0007669"/>
    <property type="project" value="InterPro"/>
</dbReference>
<comment type="subcellular location">
    <subcellularLocation>
        <location evidence="1">Membrane</location>
        <topology evidence="1">Multi-pass membrane protein</topology>
    </subcellularLocation>
</comment>
<comment type="caution">
    <text evidence="12">The sequence shown here is derived from an EMBL/GenBank/DDBJ whole genome shotgun (WGS) entry which is preliminary data.</text>
</comment>
<dbReference type="GO" id="GO:0007035">
    <property type="term" value="P:vacuolar acidification"/>
    <property type="evidence" value="ECO:0007669"/>
    <property type="project" value="TreeGrafter"/>
</dbReference>
<evidence type="ECO:0000256" key="5">
    <source>
        <dbReference type="ARBA" id="ARBA00022781"/>
    </source>
</evidence>
<feature type="transmembrane region" description="Helical" evidence="9">
    <location>
        <begin position="554"/>
        <end position="574"/>
    </location>
</feature>
<dbReference type="GO" id="GO:0000329">
    <property type="term" value="C:fungal-type vacuole membrane"/>
    <property type="evidence" value="ECO:0007669"/>
    <property type="project" value="TreeGrafter"/>
</dbReference>
<evidence type="ECO:0000256" key="11">
    <source>
        <dbReference type="SAM" id="MobiDB-lite"/>
    </source>
</evidence>
<dbReference type="InterPro" id="IPR026028">
    <property type="entry name" value="V-type_ATPase_116kDa_su_euka"/>
</dbReference>
<dbReference type="GO" id="GO:0051117">
    <property type="term" value="F:ATPase binding"/>
    <property type="evidence" value="ECO:0007669"/>
    <property type="project" value="TreeGrafter"/>
</dbReference>
<evidence type="ECO:0000256" key="4">
    <source>
        <dbReference type="ARBA" id="ARBA00022692"/>
    </source>
</evidence>
<dbReference type="GO" id="GO:0000220">
    <property type="term" value="C:vacuolar proton-transporting V-type ATPase, V0 domain"/>
    <property type="evidence" value="ECO:0007669"/>
    <property type="project" value="InterPro"/>
</dbReference>
<dbReference type="Proteomes" id="UP000320475">
    <property type="component" value="Unassembled WGS sequence"/>
</dbReference>
<keyword evidence="8 9" id="KW-0472">Membrane</keyword>
<keyword evidence="3 9" id="KW-0813">Transport</keyword>
<gene>
    <name evidence="12" type="ORF">SeLEV6574_g00458</name>
</gene>
<keyword evidence="4 9" id="KW-0812">Transmembrane</keyword>
<dbReference type="Pfam" id="PF01496">
    <property type="entry name" value="V_ATPase_I"/>
    <property type="match status" value="1"/>
</dbReference>
<comment type="function">
    <text evidence="9">Essential component of the vacuolar proton pump (V-ATPase), a multimeric enzyme that catalyzes the translocation of protons across the membranes. Required for assembly and activity of the V-ATPase.</text>
</comment>
<evidence type="ECO:0000256" key="6">
    <source>
        <dbReference type="ARBA" id="ARBA00022989"/>
    </source>
</evidence>
<organism evidence="12 13">
    <name type="scientific">Synchytrium endobioticum</name>
    <dbReference type="NCBI Taxonomy" id="286115"/>
    <lineage>
        <taxon>Eukaryota</taxon>
        <taxon>Fungi</taxon>
        <taxon>Fungi incertae sedis</taxon>
        <taxon>Chytridiomycota</taxon>
        <taxon>Chytridiomycota incertae sedis</taxon>
        <taxon>Chytridiomycetes</taxon>
        <taxon>Synchytriales</taxon>
        <taxon>Synchytriaceae</taxon>
        <taxon>Synchytrium</taxon>
    </lineage>
</organism>
<feature type="coiled-coil region" evidence="10">
    <location>
        <begin position="60"/>
        <end position="133"/>
    </location>
</feature>
<accession>A0A507DIW3</accession>
<evidence type="ECO:0000256" key="2">
    <source>
        <dbReference type="ARBA" id="ARBA00009904"/>
    </source>
</evidence>
<evidence type="ECO:0000256" key="1">
    <source>
        <dbReference type="ARBA" id="ARBA00004141"/>
    </source>
</evidence>
<feature type="transmembrane region" description="Helical" evidence="9">
    <location>
        <begin position="434"/>
        <end position="458"/>
    </location>
</feature>
<keyword evidence="5 9" id="KW-0375">Hydrogen ion transport</keyword>
<protein>
    <recommendedName>
        <fullName evidence="9">V-type proton ATPase subunit a</fullName>
    </recommendedName>
</protein>
<dbReference type="AlphaFoldDB" id="A0A507DIW3"/>
<feature type="transmembrane region" description="Helical" evidence="9">
    <location>
        <begin position="586"/>
        <end position="607"/>
    </location>
</feature>
<keyword evidence="6 9" id="KW-1133">Transmembrane helix</keyword>
<proteinExistence type="inferred from homology"/>
<reference evidence="12 13" key="1">
    <citation type="journal article" date="2019" name="Sci. Rep.">
        <title>Comparative genomics of chytrid fungi reveal insights into the obligate biotrophic and pathogenic lifestyle of Synchytrium endobioticum.</title>
        <authorList>
            <person name="van de Vossenberg B.T.L.H."/>
            <person name="Warris S."/>
            <person name="Nguyen H.D.T."/>
            <person name="van Gent-Pelzer M.P.E."/>
            <person name="Joly D.L."/>
            <person name="van de Geest H.C."/>
            <person name="Bonants P.J.M."/>
            <person name="Smith D.S."/>
            <person name="Levesque C.A."/>
            <person name="van der Lee T.A.J."/>
        </authorList>
    </citation>
    <scope>NUCLEOTIDE SEQUENCE [LARGE SCALE GENOMIC DNA]</scope>
    <source>
        <strain evidence="12 13">LEV6574</strain>
    </source>
</reference>
<evidence type="ECO:0000256" key="9">
    <source>
        <dbReference type="RuleBase" id="RU361189"/>
    </source>
</evidence>
<evidence type="ECO:0000256" key="7">
    <source>
        <dbReference type="ARBA" id="ARBA00023065"/>
    </source>
</evidence>
<name>A0A507DIW3_9FUNG</name>
<comment type="similarity">
    <text evidence="2 9">Belongs to the V-ATPase 116 kDa subunit family.</text>
</comment>
<dbReference type="OrthoDB" id="10264220at2759"/>
<keyword evidence="7 9" id="KW-0406">Ion transport</keyword>
<sequence>MATTNSPATMGSLFRSEEMSLIQLYIPLEIAQPTVAELGEVGLVEFRDLNPDVNAFQRAFVNEIRRLDEMERKLRFLQAQLEKASLPIRPFTGSMYYARSRTQQEIDELEERLVEHEARVLQMNNSLETLNKRYLELTELRHVLRETAIFFEEAETHTSDIIAGSTAEDAGLLGLGSTGFNRESTDESMERGEPVIRSVNLGFVAGVIPRVRMGTFERILWRALRGNLYMNYAEIDEPITDPVTDEVVQKNVFIIFAHGKELLSKIRKICESLGATLYPVDDSPDKRRQDALEVITRIDDVKHVLDTTRNTRRAELIKVAESLEAWTTVVKKEKAIYYNMNMFNYDVNRKALIAEGWAPSVNLQSITYALRTVMERTGSTIPPLLNELRTTKTPPTFHRTNKFTVGFQNLVDAYGMATYREVNPALFTIISFPFLFAVMFGDFGHGILMLSFAIFMVVYEKSLEKVKEEIFSMFFSGRYILLLMGAFSIFTGLVYNDCFSKPMDVFHTGWIFEKEADMEKWISHKRWTYAFGVDPAWATANNVLLFSNSYKMKMSVLLGVIHMTFGIILSAYNAKFFHRPLDLYGVVLPEMIFMMSIFGYLCCLIVYKWCVNWDGLSAPGLLNTLIYMFLSPGSIQDGERLYPGQGGLQAFLVLLAMISIPWMLLVKPLTLRHEHIKVVSQGYANLDHVTGIGERPSEDVPRTSMATSPGSGASPDSDTAHTSPGASNGGHGGNATEMSHEEVHNDDSEHSRSHGDHFDFGEIFIHQMIHTIEFCLGGISNTASYLRLWALSLAHAQLSEVLWSMILANVFDLKLPTFLWSIAIVIAVAIWLILTVGILVLMEGLSAFLHALRLHWVEFQNKFYGGEGRKFEPFSFSKILGESSS</sequence>
<evidence type="ECO:0000256" key="3">
    <source>
        <dbReference type="ARBA" id="ARBA00022448"/>
    </source>
</evidence>
<feature type="compositionally biased region" description="Basic and acidic residues" evidence="11">
    <location>
        <begin position="738"/>
        <end position="753"/>
    </location>
</feature>
<feature type="transmembrane region" description="Helical" evidence="9">
    <location>
        <begin position="470"/>
        <end position="495"/>
    </location>
</feature>
<evidence type="ECO:0000313" key="12">
    <source>
        <dbReference type="EMBL" id="TPX51157.1"/>
    </source>
</evidence>
<evidence type="ECO:0000256" key="8">
    <source>
        <dbReference type="ARBA" id="ARBA00023136"/>
    </source>
</evidence>